<keyword evidence="4" id="KW-1185">Reference proteome</keyword>
<sequence>MENWKMSIGSLSGEDLNRLSKMLDNSTCGWRQLASAVAEQSHFRCSEKELTCCSLQVLSPAGSPARTLLSWLADRSCSLEFLLHYLRKIDHQETVHFLTATVSEMIRITVHPQSQQASSGSRVVLTCRASGPPGLSYQWFRGKEEVMDETGTSPELVLCSLSPTHQGHYICRINHGDKCVFSQWAHVRLVQSAGSSADCSSLFLGSMSGLSVTEQPQSQTAAEGDTLLLKCKAEANPPARYEWYHNKVLLPRENTCLLKIECVTTQHRGEYRCKVFNLYHEVWSDTATVTIGPSSVTDATWVEVDRGLAESQEMHRSTFGQGVHPMRQMVNPAPAAKKFYATDKVALLIGNMNYHHHNQLCAPISDVHELTNLLRQMDFKVVSLLDLNWQEMNSAVTEFLLLLDKGVYGLLYFAGHGYENYGNSFMVPIDAPASYTSDHCICVQNILTKMQGKETGLNVFLLDMCRKRNPNDDIIVQPGQLKVTANIVFGYATCVDAEAYEVKREDVSNGIFINFLKQRVCEDEKVTVMLDRVCEDMGRCAITRGRQALELRSNLSERRSLTDHIHTSDCSSSYSARNLQWAVAHVLPESRCLQFDCGVKVQLGFAAEFSNVMVIYTRILKKPKEIISCSAQLTDFPVEVDVDLKKSNQETLIEAGCLLLIKEELPSPDVPSLYTRLRSLQRLRRELTFTVCLQYTYANMDEEVEERQLVTVGKPLVSKLNLHETRPSQNSSASPYPSLGSCSVPGSSSFVEDFASAGSASNMWTDRAQTGSTAPNVGFLTSSRSANVPEETDSPERFSAPQPLVASKSLPYSQTNDADYKFSDLYNFHSF</sequence>
<dbReference type="PANTHER" id="PTHR22576">
    <property type="entry name" value="MUCOSA ASSOCIATED LYMPHOID TISSUE LYMPHOMA TRANSLOCATION PROTEIN 1/PARACASPASE"/>
    <property type="match status" value="1"/>
</dbReference>
<dbReference type="InterPro" id="IPR033540">
    <property type="entry name" value="MALT1_IG-like_dom_sf"/>
</dbReference>
<feature type="domain" description="Caspase family p20" evidence="2">
    <location>
        <begin position="342"/>
        <end position="469"/>
    </location>
</feature>
<dbReference type="SUPFAM" id="SSF52129">
    <property type="entry name" value="Caspase-like"/>
    <property type="match status" value="1"/>
</dbReference>
<evidence type="ECO:0000313" key="5">
    <source>
        <dbReference type="RefSeq" id="XP_013869654.1"/>
    </source>
</evidence>
<feature type="compositionally biased region" description="Polar residues" evidence="1">
    <location>
        <begin position="766"/>
        <end position="786"/>
    </location>
</feature>
<dbReference type="Proteomes" id="UP000192220">
    <property type="component" value="Unplaced"/>
</dbReference>
<dbReference type="Pfam" id="PF18703">
    <property type="entry name" value="MALT1_Ig"/>
    <property type="match status" value="1"/>
</dbReference>
<feature type="domain" description="Ig-like" evidence="3">
    <location>
        <begin position="106"/>
        <end position="182"/>
    </location>
</feature>
<evidence type="ECO:0000259" key="2">
    <source>
        <dbReference type="PROSITE" id="PS50208"/>
    </source>
</evidence>
<dbReference type="InterPro" id="IPR003599">
    <property type="entry name" value="Ig_sub"/>
</dbReference>
<dbReference type="InParanoid" id="A0A2I4BPK3"/>
<feature type="domain" description="Ig-like" evidence="3">
    <location>
        <begin position="210"/>
        <end position="290"/>
    </location>
</feature>
<dbReference type="SMART" id="SM00409">
    <property type="entry name" value="IG"/>
    <property type="match status" value="2"/>
</dbReference>
<dbReference type="InterPro" id="IPR029030">
    <property type="entry name" value="Caspase-like_dom_sf"/>
</dbReference>
<dbReference type="GO" id="GO:0006508">
    <property type="term" value="P:proteolysis"/>
    <property type="evidence" value="ECO:0007669"/>
    <property type="project" value="InterPro"/>
</dbReference>
<organism evidence="4 5">
    <name type="scientific">Austrofundulus limnaeus</name>
    <name type="common">Annual killifish</name>
    <dbReference type="NCBI Taxonomy" id="52670"/>
    <lineage>
        <taxon>Eukaryota</taxon>
        <taxon>Metazoa</taxon>
        <taxon>Chordata</taxon>
        <taxon>Craniata</taxon>
        <taxon>Vertebrata</taxon>
        <taxon>Euteleostomi</taxon>
        <taxon>Actinopterygii</taxon>
        <taxon>Neopterygii</taxon>
        <taxon>Teleostei</taxon>
        <taxon>Neoteleostei</taxon>
        <taxon>Acanthomorphata</taxon>
        <taxon>Ovalentaria</taxon>
        <taxon>Atherinomorphae</taxon>
        <taxon>Cyprinodontiformes</taxon>
        <taxon>Rivulidae</taxon>
        <taxon>Austrofundulus</taxon>
    </lineage>
</organism>
<dbReference type="GO" id="GO:0004197">
    <property type="term" value="F:cysteine-type endopeptidase activity"/>
    <property type="evidence" value="ECO:0007669"/>
    <property type="project" value="InterPro"/>
</dbReference>
<protein>
    <submittedName>
        <fullName evidence="5">MALT paracaspase 2</fullName>
    </submittedName>
</protein>
<evidence type="ECO:0000313" key="4">
    <source>
        <dbReference type="Proteomes" id="UP000192220"/>
    </source>
</evidence>
<dbReference type="InterPro" id="IPR041077">
    <property type="entry name" value="MALT1_Ig"/>
</dbReference>
<evidence type="ECO:0000256" key="1">
    <source>
        <dbReference type="SAM" id="MobiDB-lite"/>
    </source>
</evidence>
<dbReference type="SMART" id="SM00408">
    <property type="entry name" value="IGc2"/>
    <property type="match status" value="2"/>
</dbReference>
<accession>A0A2I4BPK3</accession>
<dbReference type="CDD" id="cd00096">
    <property type="entry name" value="Ig"/>
    <property type="match status" value="1"/>
</dbReference>
<dbReference type="Pfam" id="PF00656">
    <property type="entry name" value="Peptidase_C14"/>
    <property type="match status" value="1"/>
</dbReference>
<dbReference type="InterPro" id="IPR013783">
    <property type="entry name" value="Ig-like_fold"/>
</dbReference>
<dbReference type="PANTHER" id="PTHR22576:SF27">
    <property type="entry name" value="PARACASPASE 2"/>
    <property type="match status" value="1"/>
</dbReference>
<dbReference type="OrthoDB" id="412369at2759"/>
<dbReference type="KEGG" id="alim:106521563"/>
<dbReference type="FunFam" id="3.40.50.1460:FF:000004">
    <property type="entry name" value="Mucosa-associated lymphoid tissue lymphoma translocation protein 1"/>
    <property type="match status" value="1"/>
</dbReference>
<dbReference type="InterPro" id="IPR003598">
    <property type="entry name" value="Ig_sub2"/>
</dbReference>
<name>A0A2I4BPK3_AUSLI</name>
<proteinExistence type="predicted"/>
<dbReference type="InterPro" id="IPR007110">
    <property type="entry name" value="Ig-like_dom"/>
</dbReference>
<dbReference type="Gene3D" id="3.40.50.1460">
    <property type="match status" value="1"/>
</dbReference>
<gene>
    <name evidence="5" type="primary">malt2</name>
</gene>
<evidence type="ECO:0000259" key="3">
    <source>
        <dbReference type="PROSITE" id="PS50835"/>
    </source>
</evidence>
<dbReference type="InterPro" id="IPR011600">
    <property type="entry name" value="Pept_C14_caspase"/>
</dbReference>
<dbReference type="Gene3D" id="1.10.533.10">
    <property type="entry name" value="Death Domain, Fas"/>
    <property type="match status" value="1"/>
</dbReference>
<dbReference type="PROSITE" id="PS50835">
    <property type="entry name" value="IG_LIKE"/>
    <property type="match status" value="2"/>
</dbReference>
<dbReference type="Gene3D" id="2.60.40.3360">
    <property type="match status" value="1"/>
</dbReference>
<dbReference type="InterPro" id="IPR011029">
    <property type="entry name" value="DEATH-like_dom_sf"/>
</dbReference>
<dbReference type="SUPFAM" id="SSF48726">
    <property type="entry name" value="Immunoglobulin"/>
    <property type="match status" value="2"/>
</dbReference>
<dbReference type="PROSITE" id="PS50208">
    <property type="entry name" value="CASPASE_P20"/>
    <property type="match status" value="1"/>
</dbReference>
<dbReference type="SUPFAM" id="SSF47986">
    <property type="entry name" value="DEATH domain"/>
    <property type="match status" value="1"/>
</dbReference>
<feature type="region of interest" description="Disordered" evidence="1">
    <location>
        <begin position="766"/>
        <end position="805"/>
    </location>
</feature>
<reference evidence="5" key="1">
    <citation type="submission" date="2025-08" db="UniProtKB">
        <authorList>
            <consortium name="RefSeq"/>
        </authorList>
    </citation>
    <scope>IDENTIFICATION</scope>
</reference>
<dbReference type="RefSeq" id="XP_013869654.1">
    <property type="nucleotide sequence ID" value="XM_014014200.1"/>
</dbReference>
<dbReference type="CTD" id="259196"/>
<dbReference type="InterPro" id="IPR052039">
    <property type="entry name" value="Caspase-related_regulators"/>
</dbReference>
<dbReference type="InterPro" id="IPR036179">
    <property type="entry name" value="Ig-like_dom_sf"/>
</dbReference>
<dbReference type="AlphaFoldDB" id="A0A2I4BPK3"/>
<dbReference type="InterPro" id="IPR001309">
    <property type="entry name" value="Pept_C14_p20"/>
</dbReference>
<dbReference type="STRING" id="52670.A0A2I4BPK3"/>
<dbReference type="Gene3D" id="2.60.40.10">
    <property type="entry name" value="Immunoglobulins"/>
    <property type="match status" value="2"/>
</dbReference>
<dbReference type="Pfam" id="PF13927">
    <property type="entry name" value="Ig_3"/>
    <property type="match status" value="2"/>
</dbReference>